<dbReference type="SUPFAM" id="SSF52540">
    <property type="entry name" value="P-loop containing nucleoside triphosphate hydrolases"/>
    <property type="match status" value="1"/>
</dbReference>
<protein>
    <recommendedName>
        <fullName evidence="3">Translesion DNA synthesis-associated protein ImuA</fullName>
    </recommendedName>
</protein>
<dbReference type="Gene3D" id="3.40.50.300">
    <property type="entry name" value="P-loop containing nucleotide triphosphate hydrolases"/>
    <property type="match status" value="1"/>
</dbReference>
<keyword evidence="2" id="KW-1185">Reference proteome</keyword>
<sequence length="247" mass="26556">MAPNPLRHDVWWADQMAPVTLATHTTGWAALDAVLPGGGWPLGAVVECALDADTLPWRLLLPALQTAAQQGPLVLIGLPLEPNAHAWAAQGVAPERLLRLQPTGDADALWAAEQALRCPDVSLCWVHWLRPTAGLVRRLQLAASTAQRDGTRPGAWPAPLVLASHDRAHGLPASAAPLRLDIGAGDADGLTVHIRKRRGPPLAHPVRLQAPLPLRRLLPPSPQEDPTRHATECPVDRLPARLRLVHP</sequence>
<dbReference type="STRING" id="1101373.A9O67_04735"/>
<dbReference type="EMBL" id="LZDH01000056">
    <property type="protein sequence ID" value="OBS30352.1"/>
    <property type="molecule type" value="Genomic_DNA"/>
</dbReference>
<reference evidence="1 2" key="1">
    <citation type="submission" date="2016-06" db="EMBL/GenBank/DDBJ databases">
        <title>Genome sequence of Tepidimonas fonticaldi PL17.</title>
        <authorList>
            <person name="Pinnaka A.K."/>
        </authorList>
    </citation>
    <scope>NUCLEOTIDE SEQUENCE [LARGE SCALE GENOMIC DNA]</scope>
    <source>
        <strain evidence="1 2">PL17</strain>
    </source>
</reference>
<dbReference type="InterPro" id="IPR027417">
    <property type="entry name" value="P-loop_NTPase"/>
</dbReference>
<dbReference type="Proteomes" id="UP000091969">
    <property type="component" value="Unassembled WGS sequence"/>
</dbReference>
<organism evidence="1 2">
    <name type="scientific">Tepidimonas fonticaldi</name>
    <dbReference type="NCBI Taxonomy" id="1101373"/>
    <lineage>
        <taxon>Bacteria</taxon>
        <taxon>Pseudomonadati</taxon>
        <taxon>Pseudomonadota</taxon>
        <taxon>Betaproteobacteria</taxon>
        <taxon>Burkholderiales</taxon>
        <taxon>Tepidimonas</taxon>
    </lineage>
</organism>
<accession>A0A1A6DTV3</accession>
<dbReference type="OrthoDB" id="9811176at2"/>
<dbReference type="RefSeq" id="WP_068608717.1">
    <property type="nucleotide sequence ID" value="NZ_LZDH01000056.1"/>
</dbReference>
<evidence type="ECO:0008006" key="3">
    <source>
        <dbReference type="Google" id="ProtNLM"/>
    </source>
</evidence>
<proteinExistence type="predicted"/>
<gene>
    <name evidence="1" type="ORF">A9O67_04735</name>
</gene>
<dbReference type="AlphaFoldDB" id="A0A1A6DTV3"/>
<evidence type="ECO:0000313" key="1">
    <source>
        <dbReference type="EMBL" id="OBS30352.1"/>
    </source>
</evidence>
<name>A0A1A6DTV3_9BURK</name>
<comment type="caution">
    <text evidence="1">The sequence shown here is derived from an EMBL/GenBank/DDBJ whole genome shotgun (WGS) entry which is preliminary data.</text>
</comment>
<evidence type="ECO:0000313" key="2">
    <source>
        <dbReference type="Proteomes" id="UP000091969"/>
    </source>
</evidence>